<dbReference type="Gene3D" id="3.40.50.720">
    <property type="entry name" value="NAD(P)-binding Rossmann-like Domain"/>
    <property type="match status" value="1"/>
</dbReference>
<dbReference type="EC" id="1.7.-.-" evidence="3"/>
<evidence type="ECO:0000313" key="4">
    <source>
        <dbReference type="EMBL" id="VBA30145.1"/>
    </source>
</evidence>
<comment type="caution">
    <text evidence="3">The sequence shown here is derived from an EMBL/GenBank/DDBJ whole genome shotgun (WGS) entry which is preliminary data.</text>
</comment>
<reference evidence="6 7" key="2">
    <citation type="submission" date="2018-09" db="EMBL/GenBank/DDBJ databases">
        <authorList>
            <person name="Tagini F."/>
        </authorList>
    </citation>
    <scope>NUCLEOTIDE SEQUENCE [LARGE SCALE GENOMIC DNA]</scope>
    <source>
        <strain evidence="4 6">MK4</strain>
        <strain evidence="3 7">MK42</strain>
    </source>
</reference>
<keyword evidence="6" id="KW-1185">Reference proteome</keyword>
<dbReference type="Proteomes" id="UP000279331">
    <property type="component" value="Unassembled WGS sequence"/>
</dbReference>
<dbReference type="SUPFAM" id="SSF51735">
    <property type="entry name" value="NAD(P)-binding Rossmann-fold domains"/>
    <property type="match status" value="1"/>
</dbReference>
<reference evidence="2 5" key="1">
    <citation type="submission" date="2017-02" db="EMBL/GenBank/DDBJ databases">
        <title>Mycobacterium kansasii genomes.</title>
        <authorList>
            <person name="Borowka P."/>
            <person name="Strapagiel D."/>
            <person name="Marciniak B."/>
            <person name="Lach J."/>
            <person name="Bakula Z."/>
            <person name="Van Ingen J."/>
            <person name="Safianowska A."/>
            <person name="Brzostek A."/>
            <person name="Dziadek J."/>
            <person name="Jagielski T."/>
        </authorList>
    </citation>
    <scope>NUCLEOTIDE SEQUENCE [LARGE SCALE GENOMIC DNA]</scope>
    <source>
        <strain evidence="2 5">12MK</strain>
    </source>
</reference>
<dbReference type="AlphaFoldDB" id="A0A1X0L823"/>
<dbReference type="InterPro" id="IPR036291">
    <property type="entry name" value="NAD(P)-bd_dom_sf"/>
</dbReference>
<dbReference type="EMBL" id="MWQA01000001">
    <property type="protein sequence ID" value="ORC07120.1"/>
    <property type="molecule type" value="Genomic_DNA"/>
</dbReference>
<dbReference type="Pfam" id="PF13460">
    <property type="entry name" value="NAD_binding_10"/>
    <property type="match status" value="1"/>
</dbReference>
<evidence type="ECO:0000313" key="7">
    <source>
        <dbReference type="Proteomes" id="UP000279331"/>
    </source>
</evidence>
<evidence type="ECO:0000313" key="5">
    <source>
        <dbReference type="Proteomes" id="UP000192335"/>
    </source>
</evidence>
<dbReference type="InterPro" id="IPR016040">
    <property type="entry name" value="NAD(P)-bd_dom"/>
</dbReference>
<dbReference type="Proteomes" id="UP000192335">
    <property type="component" value="Unassembled WGS sequence"/>
</dbReference>
<dbReference type="PANTHER" id="PTHR43162">
    <property type="match status" value="1"/>
</dbReference>
<dbReference type="PANTHER" id="PTHR43162:SF1">
    <property type="entry name" value="PRESTALK A DIFFERENTIATION PROTEIN A"/>
    <property type="match status" value="1"/>
</dbReference>
<dbReference type="InterPro" id="IPR051604">
    <property type="entry name" value="Ergot_Alk_Oxidoreductase"/>
</dbReference>
<feature type="domain" description="NAD(P)-binding" evidence="1">
    <location>
        <begin position="8"/>
        <end position="143"/>
    </location>
</feature>
<dbReference type="RefSeq" id="WP_075547627.1">
    <property type="nucleotide sequence ID" value="NZ_CADEAW010000032.1"/>
</dbReference>
<proteinExistence type="predicted"/>
<organism evidence="3 7">
    <name type="scientific">Mycobacterium persicum</name>
    <dbReference type="NCBI Taxonomy" id="1487726"/>
    <lineage>
        <taxon>Bacteria</taxon>
        <taxon>Bacillati</taxon>
        <taxon>Actinomycetota</taxon>
        <taxon>Actinomycetes</taxon>
        <taxon>Mycobacteriales</taxon>
        <taxon>Mycobacteriaceae</taxon>
        <taxon>Mycobacterium</taxon>
    </lineage>
</organism>
<evidence type="ECO:0000313" key="3">
    <source>
        <dbReference type="EMBL" id="VAZ86110.1"/>
    </source>
</evidence>
<dbReference type="Gene3D" id="3.90.25.10">
    <property type="entry name" value="UDP-galactose 4-epimerase, domain 1"/>
    <property type="match status" value="1"/>
</dbReference>
<protein>
    <submittedName>
        <fullName evidence="3">NAD(P)H azoreductase</fullName>
        <ecNumber evidence="3">1.7.-.-</ecNumber>
    </submittedName>
    <submittedName>
        <fullName evidence="2">Nucleoside-diphosphate sugar epimerase</fullName>
    </submittedName>
</protein>
<dbReference type="GO" id="GO:0016491">
    <property type="term" value="F:oxidoreductase activity"/>
    <property type="evidence" value="ECO:0007669"/>
    <property type="project" value="UniProtKB-KW"/>
</dbReference>
<evidence type="ECO:0000313" key="6">
    <source>
        <dbReference type="Proteomes" id="UP000271464"/>
    </source>
</evidence>
<evidence type="ECO:0000259" key="1">
    <source>
        <dbReference type="Pfam" id="PF13460"/>
    </source>
</evidence>
<name>A0A1X0L823_9MYCO</name>
<sequence length="283" mass="29786">MTTVVVTGATGNVGRPLVTELVEAGATVRAVTRQPGTAGFPRGVEVVTSAAEGLRGADAVFLNSRALADDLATVVDRAGDEGVTRLVALSAINADDDFAIQPSRFRGDRNKEVEQLAIESGLSWVSLRPTMFVSNLAGMWSTQLQSGDVVAGPYAAASSAPIVERDISAVAAQALLTDRLVGRTVELTGPQAFTNAQLLATIGTVVNRRLRYQEVSVEQVRNSFVALGFPTAFADAYIGFLAATVDKPAAVTREIDKILGRPAQSFAAWVADHRALFTRSQGG</sequence>
<dbReference type="EMBL" id="UPHL01000142">
    <property type="protein sequence ID" value="VAZ86110.1"/>
    <property type="molecule type" value="Genomic_DNA"/>
</dbReference>
<dbReference type="OrthoDB" id="3510772at2"/>
<accession>A0A1X0L823</accession>
<gene>
    <name evidence="3" type="primary">azoB</name>
    <name evidence="2" type="ORF">B4U45_11360</name>
    <name evidence="3" type="ORF">LAUMK42_04953</name>
    <name evidence="4" type="ORF">LAUMK4_04978</name>
</gene>
<dbReference type="EMBL" id="UPHM01000134">
    <property type="protein sequence ID" value="VBA30145.1"/>
    <property type="molecule type" value="Genomic_DNA"/>
</dbReference>
<keyword evidence="3" id="KW-0560">Oxidoreductase</keyword>
<evidence type="ECO:0000313" key="2">
    <source>
        <dbReference type="EMBL" id="ORC07120.1"/>
    </source>
</evidence>
<dbReference type="Proteomes" id="UP000271464">
    <property type="component" value="Unassembled WGS sequence"/>
</dbReference>
<dbReference type="GeneID" id="66597932"/>